<protein>
    <submittedName>
        <fullName evidence="1">Uncharacterized protein</fullName>
    </submittedName>
</protein>
<name>A0A2U0ULS1_9BACT</name>
<evidence type="ECO:0000313" key="1">
    <source>
        <dbReference type="EMBL" id="PVX58571.1"/>
    </source>
</evidence>
<accession>A0A2U0ULS1</accession>
<dbReference type="Proteomes" id="UP000245870">
    <property type="component" value="Unassembled WGS sequence"/>
</dbReference>
<sequence length="33" mass="3545">MLALNEKANGGLFTAASSLAEIITDMFACHQFE</sequence>
<dbReference type="AlphaFoldDB" id="A0A2U0ULS1"/>
<dbReference type="EMBL" id="QENY01000002">
    <property type="protein sequence ID" value="PVX58571.1"/>
    <property type="molecule type" value="Genomic_DNA"/>
</dbReference>
<keyword evidence="2" id="KW-1185">Reference proteome</keyword>
<proteinExistence type="predicted"/>
<organism evidence="1 2">
    <name type="scientific">Hallella colorans</name>
    <dbReference type="NCBI Taxonomy" id="1703337"/>
    <lineage>
        <taxon>Bacteria</taxon>
        <taxon>Pseudomonadati</taxon>
        <taxon>Bacteroidota</taxon>
        <taxon>Bacteroidia</taxon>
        <taxon>Bacteroidales</taxon>
        <taxon>Prevotellaceae</taxon>
        <taxon>Hallella</taxon>
    </lineage>
</organism>
<reference evidence="1 2" key="1">
    <citation type="submission" date="2018-05" db="EMBL/GenBank/DDBJ databases">
        <title>Genomic Encyclopedia of Type Strains, Phase IV (KMG-IV): sequencing the most valuable type-strain genomes for metagenomic binning, comparative biology and taxonomic classification.</title>
        <authorList>
            <person name="Goeker M."/>
        </authorList>
    </citation>
    <scope>NUCLEOTIDE SEQUENCE [LARGE SCALE GENOMIC DNA]</scope>
    <source>
        <strain evidence="1 2">DSM 100333</strain>
    </source>
</reference>
<evidence type="ECO:0000313" key="2">
    <source>
        <dbReference type="Proteomes" id="UP000245870"/>
    </source>
</evidence>
<comment type="caution">
    <text evidence="1">The sequence shown here is derived from an EMBL/GenBank/DDBJ whole genome shotgun (WGS) entry which is preliminary data.</text>
</comment>
<gene>
    <name evidence="1" type="ORF">C7379_10289</name>
</gene>